<evidence type="ECO:0000256" key="2">
    <source>
        <dbReference type="ARBA" id="ARBA00022729"/>
    </source>
</evidence>
<evidence type="ECO:0000313" key="5">
    <source>
        <dbReference type="EMBL" id="MEK8045425.1"/>
    </source>
</evidence>
<feature type="signal peptide" evidence="4">
    <location>
        <begin position="1"/>
        <end position="29"/>
    </location>
</feature>
<evidence type="ECO:0000256" key="1">
    <source>
        <dbReference type="ARBA" id="ARBA00010634"/>
    </source>
</evidence>
<feature type="compositionally biased region" description="Pro residues" evidence="3">
    <location>
        <begin position="270"/>
        <end position="282"/>
    </location>
</feature>
<dbReference type="Pfam" id="PF04333">
    <property type="entry name" value="MlaA"/>
    <property type="match status" value="1"/>
</dbReference>
<keyword evidence="6" id="KW-1185">Reference proteome</keyword>
<gene>
    <name evidence="5" type="ORF">AACH00_03585</name>
</gene>
<dbReference type="RefSeq" id="WP_341397595.1">
    <property type="nucleotide sequence ID" value="NZ_JBBUTI010000002.1"/>
</dbReference>
<proteinExistence type="inferred from homology"/>
<dbReference type="EMBL" id="JBBUTI010000002">
    <property type="protein sequence ID" value="MEK8045425.1"/>
    <property type="molecule type" value="Genomic_DNA"/>
</dbReference>
<feature type="region of interest" description="Disordered" evidence="3">
    <location>
        <begin position="228"/>
        <end position="282"/>
    </location>
</feature>
<sequence>MTSRLTPARLRQGVVCLLTALYLPTLAVAAPSPRDPFENVNRSIYGFNDAIDVALLKPLAEGYRKAVPELLRQGVDNFFGNIGDVWSTVNLLLQGKGEATTRMAMRVSTNTVFGLAGLLDPASEMGLERQSEDLGQTLGRWGVPSGPYLVLPVFGPSTVRDAVALPVDRMAGPSAFVNGTNDVIATVMLQTVSTRAGLLTASRLLDDVALDKYSFLRDAYLARRLNQVWDGNPPEEPDMDASSASDADESAPAPVAVPSPAPAPAQAAPTPAPVPAPADPVK</sequence>
<dbReference type="PRINTS" id="PR01805">
    <property type="entry name" value="VACJLIPOPROT"/>
</dbReference>
<keyword evidence="2 4" id="KW-0732">Signal</keyword>
<organism evidence="5 6">
    <name type="scientific">Ideonella margarita</name>
    <dbReference type="NCBI Taxonomy" id="2984191"/>
    <lineage>
        <taxon>Bacteria</taxon>
        <taxon>Pseudomonadati</taxon>
        <taxon>Pseudomonadota</taxon>
        <taxon>Betaproteobacteria</taxon>
        <taxon>Burkholderiales</taxon>
        <taxon>Sphaerotilaceae</taxon>
        <taxon>Ideonella</taxon>
    </lineage>
</organism>
<accession>A0ABU9C2C3</accession>
<name>A0ABU9C2C3_9BURK</name>
<dbReference type="PANTHER" id="PTHR30035:SF3">
    <property type="entry name" value="INTERMEMBRANE PHOSPHOLIPID TRANSPORT SYSTEM LIPOPROTEIN MLAA"/>
    <property type="match status" value="1"/>
</dbReference>
<feature type="compositionally biased region" description="Low complexity" evidence="3">
    <location>
        <begin position="240"/>
        <end position="254"/>
    </location>
</feature>
<comment type="caution">
    <text evidence="5">The sequence shown here is derived from an EMBL/GenBank/DDBJ whole genome shotgun (WGS) entry which is preliminary data.</text>
</comment>
<evidence type="ECO:0000256" key="3">
    <source>
        <dbReference type="SAM" id="MobiDB-lite"/>
    </source>
</evidence>
<dbReference type="PANTHER" id="PTHR30035">
    <property type="entry name" value="LIPOPROTEIN VACJ-RELATED"/>
    <property type="match status" value="1"/>
</dbReference>
<dbReference type="InterPro" id="IPR007428">
    <property type="entry name" value="MlaA"/>
</dbReference>
<protein>
    <submittedName>
        <fullName evidence="5">VacJ family lipoprotein</fullName>
    </submittedName>
</protein>
<evidence type="ECO:0000256" key="4">
    <source>
        <dbReference type="SAM" id="SignalP"/>
    </source>
</evidence>
<keyword evidence="5" id="KW-0449">Lipoprotein</keyword>
<comment type="similarity">
    <text evidence="1">Belongs to the MlaA family.</text>
</comment>
<dbReference type="Proteomes" id="UP001379945">
    <property type="component" value="Unassembled WGS sequence"/>
</dbReference>
<evidence type="ECO:0000313" key="6">
    <source>
        <dbReference type="Proteomes" id="UP001379945"/>
    </source>
</evidence>
<reference evidence="5 6" key="1">
    <citation type="submission" date="2024-04" db="EMBL/GenBank/DDBJ databases">
        <title>Novel species of the genus Ideonella isolated from streams.</title>
        <authorList>
            <person name="Lu H."/>
        </authorList>
    </citation>
    <scope>NUCLEOTIDE SEQUENCE [LARGE SCALE GENOMIC DNA]</scope>
    <source>
        <strain evidence="5 6">LYT19W</strain>
    </source>
</reference>
<feature type="chain" id="PRO_5046867425" evidence="4">
    <location>
        <begin position="30"/>
        <end position="282"/>
    </location>
</feature>